<reference evidence="1" key="1">
    <citation type="journal article" date="2021" name="PeerJ">
        <title>Extensive microbial diversity within the chicken gut microbiome revealed by metagenomics and culture.</title>
        <authorList>
            <person name="Gilroy R."/>
            <person name="Ravi A."/>
            <person name="Getino M."/>
            <person name="Pursley I."/>
            <person name="Horton D.L."/>
            <person name="Alikhan N.F."/>
            <person name="Baker D."/>
            <person name="Gharbi K."/>
            <person name="Hall N."/>
            <person name="Watson M."/>
            <person name="Adriaenssens E.M."/>
            <person name="Foster-Nyarko E."/>
            <person name="Jarju S."/>
            <person name="Secka A."/>
            <person name="Antonio M."/>
            <person name="Oren A."/>
            <person name="Chaudhuri R.R."/>
            <person name="La Ragione R."/>
            <person name="Hildebrand F."/>
            <person name="Pallen M.J."/>
        </authorList>
    </citation>
    <scope>NUCLEOTIDE SEQUENCE</scope>
    <source>
        <strain evidence="1">4376</strain>
    </source>
</reference>
<dbReference type="Proteomes" id="UP000824189">
    <property type="component" value="Unassembled WGS sequence"/>
</dbReference>
<comment type="caution">
    <text evidence="1">The sequence shown here is derived from an EMBL/GenBank/DDBJ whole genome shotgun (WGS) entry which is preliminary data.</text>
</comment>
<reference evidence="1" key="2">
    <citation type="submission" date="2021-04" db="EMBL/GenBank/DDBJ databases">
        <authorList>
            <person name="Gilroy R."/>
        </authorList>
    </citation>
    <scope>NUCLEOTIDE SEQUENCE</scope>
    <source>
        <strain evidence="1">4376</strain>
    </source>
</reference>
<evidence type="ECO:0000313" key="1">
    <source>
        <dbReference type="EMBL" id="HIW96663.1"/>
    </source>
</evidence>
<evidence type="ECO:0000313" key="2">
    <source>
        <dbReference type="Proteomes" id="UP000824189"/>
    </source>
</evidence>
<proteinExistence type="predicted"/>
<dbReference type="EMBL" id="DXFZ01000111">
    <property type="protein sequence ID" value="HIW96663.1"/>
    <property type="molecule type" value="Genomic_DNA"/>
</dbReference>
<organism evidence="1 2">
    <name type="scientific">Candidatus Corynebacterium gallistercoris</name>
    <dbReference type="NCBI Taxonomy" id="2838530"/>
    <lineage>
        <taxon>Bacteria</taxon>
        <taxon>Bacillati</taxon>
        <taxon>Actinomycetota</taxon>
        <taxon>Actinomycetes</taxon>
        <taxon>Mycobacteriales</taxon>
        <taxon>Corynebacteriaceae</taxon>
        <taxon>Corynebacterium</taxon>
    </lineage>
</organism>
<name>A0A9D1RYI1_9CORY</name>
<accession>A0A9D1RYI1</accession>
<protein>
    <submittedName>
        <fullName evidence="1">Anti-sigma factor</fullName>
    </submittedName>
</protein>
<dbReference type="AlphaFoldDB" id="A0A9D1RYI1"/>
<sequence>MDAHTQAPSGLSIDHLSPEAIAALVDEELPRKAEHRAKVHLVHCKYCRDEVNAQRQAASRLREHATDVQPPMSLLDRLRRIPEECDHADDQHHFGIDGRRRPQGITDRVDLMIRKLGRRQR</sequence>
<gene>
    <name evidence="1" type="ORF">H9867_09350</name>
</gene>